<dbReference type="AlphaFoldDB" id="A0A371G5L1"/>
<name>A0A371G5L1_MUCPR</name>
<accession>A0A371G5L1</accession>
<comment type="caution">
    <text evidence="1">The sequence shown here is derived from an EMBL/GenBank/DDBJ whole genome shotgun (WGS) entry which is preliminary data.</text>
</comment>
<proteinExistence type="predicted"/>
<evidence type="ECO:0000313" key="2">
    <source>
        <dbReference type="Proteomes" id="UP000257109"/>
    </source>
</evidence>
<reference evidence="1" key="1">
    <citation type="submission" date="2018-05" db="EMBL/GenBank/DDBJ databases">
        <title>Draft genome of Mucuna pruriens seed.</title>
        <authorList>
            <person name="Nnadi N.E."/>
            <person name="Vos R."/>
            <person name="Hasami M.H."/>
            <person name="Devisetty U.K."/>
            <person name="Aguiy J.C."/>
        </authorList>
    </citation>
    <scope>NUCLEOTIDE SEQUENCE [LARGE SCALE GENOMIC DNA]</scope>
    <source>
        <strain evidence="1">JCA_2017</strain>
    </source>
</reference>
<gene>
    <name evidence="1" type="ORF">CR513_32897</name>
</gene>
<dbReference type="EMBL" id="QJKJ01006683">
    <property type="protein sequence ID" value="RDX85850.1"/>
    <property type="molecule type" value="Genomic_DNA"/>
</dbReference>
<organism evidence="1 2">
    <name type="scientific">Mucuna pruriens</name>
    <name type="common">Velvet bean</name>
    <name type="synonym">Dolichos pruriens</name>
    <dbReference type="NCBI Taxonomy" id="157652"/>
    <lineage>
        <taxon>Eukaryota</taxon>
        <taxon>Viridiplantae</taxon>
        <taxon>Streptophyta</taxon>
        <taxon>Embryophyta</taxon>
        <taxon>Tracheophyta</taxon>
        <taxon>Spermatophyta</taxon>
        <taxon>Magnoliopsida</taxon>
        <taxon>eudicotyledons</taxon>
        <taxon>Gunneridae</taxon>
        <taxon>Pentapetalae</taxon>
        <taxon>rosids</taxon>
        <taxon>fabids</taxon>
        <taxon>Fabales</taxon>
        <taxon>Fabaceae</taxon>
        <taxon>Papilionoideae</taxon>
        <taxon>50 kb inversion clade</taxon>
        <taxon>NPAAA clade</taxon>
        <taxon>indigoferoid/millettioid clade</taxon>
        <taxon>Phaseoleae</taxon>
        <taxon>Mucuna</taxon>
    </lineage>
</organism>
<sequence>MKYPIVDRVGTIQADQQTVYRCYGASLKIRSRRVDPKRVGTGLRGNVHLLKLDPRQTEEIEHPQLIDDLREIQIGLRLIETTKTGVGLGHKVEEQLIDFLRKNRDVFAWAPKEMLGTDPDFLYHQLSIIPGARPIT</sequence>
<evidence type="ECO:0000313" key="1">
    <source>
        <dbReference type="EMBL" id="RDX85850.1"/>
    </source>
</evidence>
<dbReference type="OrthoDB" id="1735624at2759"/>
<feature type="non-terminal residue" evidence="1">
    <location>
        <position position="1"/>
    </location>
</feature>
<dbReference type="Proteomes" id="UP000257109">
    <property type="component" value="Unassembled WGS sequence"/>
</dbReference>
<keyword evidence="2" id="KW-1185">Reference proteome</keyword>
<protein>
    <submittedName>
        <fullName evidence="1">Uncharacterized protein</fullName>
    </submittedName>
</protein>